<protein>
    <recommendedName>
        <fullName evidence="2 10">Glutamine--tRNA ligase</fullName>
        <ecNumber evidence="2 10">6.1.1.18</ecNumber>
    </recommendedName>
</protein>
<dbReference type="Gene3D" id="3.40.50.620">
    <property type="entry name" value="HUPs"/>
    <property type="match status" value="1"/>
</dbReference>
<accession>A0A948TKI5</accession>
<dbReference type="GO" id="GO:0005524">
    <property type="term" value="F:ATP binding"/>
    <property type="evidence" value="ECO:0007669"/>
    <property type="project" value="UniProtKB-KW"/>
</dbReference>
<dbReference type="Pfam" id="PF00749">
    <property type="entry name" value="tRNA-synt_1c"/>
    <property type="match status" value="1"/>
</dbReference>
<dbReference type="AlphaFoldDB" id="A0A948TKI5"/>
<evidence type="ECO:0000259" key="15">
    <source>
        <dbReference type="Pfam" id="PF20974"/>
    </source>
</evidence>
<evidence type="ECO:0000256" key="3">
    <source>
        <dbReference type="ARBA" id="ARBA00022490"/>
    </source>
</evidence>
<dbReference type="NCBIfam" id="TIGR00440">
    <property type="entry name" value="glnS"/>
    <property type="match status" value="1"/>
</dbReference>
<feature type="domain" description="Glutamyl/glutaminyl-tRNA synthetase class Ib catalytic" evidence="13">
    <location>
        <begin position="34"/>
        <end position="348"/>
    </location>
</feature>
<evidence type="ECO:0000256" key="6">
    <source>
        <dbReference type="ARBA" id="ARBA00022840"/>
    </source>
</evidence>
<reference evidence="16" key="2">
    <citation type="submission" date="2021-04" db="EMBL/GenBank/DDBJ databases">
        <authorList>
            <person name="Gilroy R."/>
        </authorList>
    </citation>
    <scope>NUCLEOTIDE SEQUENCE</scope>
    <source>
        <strain evidence="16">8470</strain>
    </source>
</reference>
<keyword evidence="5 11" id="KW-0547">Nucleotide-binding</keyword>
<keyword evidence="7 11" id="KW-0648">Protein biosynthesis</keyword>
<dbReference type="Proteomes" id="UP000784286">
    <property type="component" value="Unassembled WGS sequence"/>
</dbReference>
<dbReference type="InterPro" id="IPR020059">
    <property type="entry name" value="Glu/Gln-tRNA-synth_Ib_codon-bd"/>
</dbReference>
<dbReference type="InterPro" id="IPR050132">
    <property type="entry name" value="Gln/Glu-tRNA_Ligase"/>
</dbReference>
<dbReference type="PANTHER" id="PTHR43097">
    <property type="entry name" value="GLUTAMINE-TRNA LIGASE"/>
    <property type="match status" value="1"/>
</dbReference>
<evidence type="ECO:0000313" key="16">
    <source>
        <dbReference type="EMBL" id="MBU3854992.1"/>
    </source>
</evidence>
<reference evidence="16" key="1">
    <citation type="journal article" date="2021" name="PeerJ">
        <title>Extensive microbial diversity within the chicken gut microbiome revealed by metagenomics and culture.</title>
        <authorList>
            <person name="Gilroy R."/>
            <person name="Ravi A."/>
            <person name="Getino M."/>
            <person name="Pursley I."/>
            <person name="Horton D.L."/>
            <person name="Alikhan N.F."/>
            <person name="Baker D."/>
            <person name="Gharbi K."/>
            <person name="Hall N."/>
            <person name="Watson M."/>
            <person name="Adriaenssens E.M."/>
            <person name="Foster-Nyarko E."/>
            <person name="Jarju S."/>
            <person name="Secka A."/>
            <person name="Antonio M."/>
            <person name="Oren A."/>
            <person name="Chaudhuri R.R."/>
            <person name="La Ragione R."/>
            <person name="Hildebrand F."/>
            <person name="Pallen M.J."/>
        </authorList>
    </citation>
    <scope>NUCLEOTIDE SEQUENCE</scope>
    <source>
        <strain evidence="16">8470</strain>
    </source>
</reference>
<keyword evidence="8 11" id="KW-0030">Aminoacyl-tRNA synthetase</keyword>
<evidence type="ECO:0000256" key="8">
    <source>
        <dbReference type="ARBA" id="ARBA00023146"/>
    </source>
</evidence>
<feature type="domain" description="tRNA synthetases class I (E and Q) anti-codon binding" evidence="15">
    <location>
        <begin position="468"/>
        <end position="554"/>
    </location>
</feature>
<name>A0A948TKI5_9BACT</name>
<dbReference type="InterPro" id="IPR001412">
    <property type="entry name" value="aa-tRNA-synth_I_CS"/>
</dbReference>
<dbReference type="Gene3D" id="2.40.240.10">
    <property type="entry name" value="Ribosomal Protein L25, Chain P"/>
    <property type="match status" value="2"/>
</dbReference>
<dbReference type="Pfam" id="PF03950">
    <property type="entry name" value="tRNA-synt_1c_C"/>
    <property type="match status" value="1"/>
</dbReference>
<dbReference type="CDD" id="cd00807">
    <property type="entry name" value="GlnRS_core"/>
    <property type="match status" value="1"/>
</dbReference>
<dbReference type="PANTHER" id="PTHR43097:SF5">
    <property type="entry name" value="GLUTAMATE--TRNA LIGASE"/>
    <property type="match status" value="1"/>
</dbReference>
<dbReference type="NCBIfam" id="NF011291">
    <property type="entry name" value="PRK14703.1"/>
    <property type="match status" value="1"/>
</dbReference>
<dbReference type="InterPro" id="IPR020058">
    <property type="entry name" value="Glu/Gln-tRNA-synth_Ib_cat-dom"/>
</dbReference>
<evidence type="ECO:0000256" key="10">
    <source>
        <dbReference type="NCBIfam" id="TIGR00440"/>
    </source>
</evidence>
<dbReference type="EMBL" id="JAHLFJ010000003">
    <property type="protein sequence ID" value="MBU3854992.1"/>
    <property type="molecule type" value="Genomic_DNA"/>
</dbReference>
<gene>
    <name evidence="16" type="ORF">H9928_00265</name>
</gene>
<evidence type="ECO:0000256" key="11">
    <source>
        <dbReference type="RuleBase" id="RU363037"/>
    </source>
</evidence>
<keyword evidence="6 11" id="KW-0067">ATP-binding</keyword>
<evidence type="ECO:0000256" key="2">
    <source>
        <dbReference type="ARBA" id="ARBA00012836"/>
    </source>
</evidence>
<proteinExistence type="inferred from homology"/>
<evidence type="ECO:0000256" key="9">
    <source>
        <dbReference type="ARBA" id="ARBA00048270"/>
    </source>
</evidence>
<dbReference type="SUPFAM" id="SSF52374">
    <property type="entry name" value="Nucleotidylyl transferase"/>
    <property type="match status" value="1"/>
</dbReference>
<feature type="region of interest" description="Disordered" evidence="12">
    <location>
        <begin position="133"/>
        <end position="153"/>
    </location>
</feature>
<dbReference type="FunFam" id="3.40.50.620:FF:000037">
    <property type="entry name" value="Glutamine--tRNA ligase cytoplasmic"/>
    <property type="match status" value="1"/>
</dbReference>
<dbReference type="GO" id="GO:0004819">
    <property type="term" value="F:glutamine-tRNA ligase activity"/>
    <property type="evidence" value="ECO:0007669"/>
    <property type="project" value="UniProtKB-UniRule"/>
</dbReference>
<dbReference type="PROSITE" id="PS00178">
    <property type="entry name" value="AA_TRNA_LIGASE_I"/>
    <property type="match status" value="1"/>
</dbReference>
<dbReference type="SUPFAM" id="SSF50715">
    <property type="entry name" value="Ribosomal protein L25-like"/>
    <property type="match status" value="1"/>
</dbReference>
<dbReference type="EC" id="6.1.1.18" evidence="2 10"/>
<evidence type="ECO:0000256" key="5">
    <source>
        <dbReference type="ARBA" id="ARBA00022741"/>
    </source>
</evidence>
<evidence type="ECO:0000259" key="14">
    <source>
        <dbReference type="Pfam" id="PF03950"/>
    </source>
</evidence>
<dbReference type="InterPro" id="IPR000924">
    <property type="entry name" value="Glu/Gln-tRNA-synth"/>
</dbReference>
<dbReference type="FunFam" id="2.40.240.10:FF:000001">
    <property type="entry name" value="Glutamine--tRNA ligase"/>
    <property type="match status" value="1"/>
</dbReference>
<evidence type="ECO:0000256" key="7">
    <source>
        <dbReference type="ARBA" id="ARBA00022917"/>
    </source>
</evidence>
<dbReference type="InterPro" id="IPR020056">
    <property type="entry name" value="Rbsml_bL25/Gln-tRNA_synth_N"/>
</dbReference>
<dbReference type="GO" id="GO:0006425">
    <property type="term" value="P:glutaminyl-tRNA aminoacylation"/>
    <property type="evidence" value="ECO:0007669"/>
    <property type="project" value="UniProtKB-UniRule"/>
</dbReference>
<dbReference type="InterPro" id="IPR004514">
    <property type="entry name" value="Gln-tRNA-synth"/>
</dbReference>
<dbReference type="InterPro" id="IPR011035">
    <property type="entry name" value="Ribosomal_bL25/Gln-tRNA_synth"/>
</dbReference>
<evidence type="ECO:0000259" key="13">
    <source>
        <dbReference type="Pfam" id="PF00749"/>
    </source>
</evidence>
<evidence type="ECO:0000256" key="4">
    <source>
        <dbReference type="ARBA" id="ARBA00022598"/>
    </source>
</evidence>
<evidence type="ECO:0000256" key="12">
    <source>
        <dbReference type="SAM" id="MobiDB-lite"/>
    </source>
</evidence>
<comment type="catalytic activity">
    <reaction evidence="9">
        <text>tRNA(Gln) + L-glutamine + ATP = L-glutaminyl-tRNA(Gln) + AMP + diphosphate</text>
        <dbReference type="Rhea" id="RHEA:20121"/>
        <dbReference type="Rhea" id="RHEA-COMP:9662"/>
        <dbReference type="Rhea" id="RHEA-COMP:9681"/>
        <dbReference type="ChEBI" id="CHEBI:30616"/>
        <dbReference type="ChEBI" id="CHEBI:33019"/>
        <dbReference type="ChEBI" id="CHEBI:58359"/>
        <dbReference type="ChEBI" id="CHEBI:78442"/>
        <dbReference type="ChEBI" id="CHEBI:78521"/>
        <dbReference type="ChEBI" id="CHEBI:456215"/>
        <dbReference type="EC" id="6.1.1.18"/>
    </reaction>
</comment>
<dbReference type="PRINTS" id="PR00987">
    <property type="entry name" value="TRNASYNTHGLU"/>
</dbReference>
<comment type="similarity">
    <text evidence="1 11">Belongs to the class-I aminoacyl-tRNA synthetase family.</text>
</comment>
<comment type="caution">
    <text evidence="16">The sequence shown here is derived from an EMBL/GenBank/DDBJ whole genome shotgun (WGS) entry which is preliminary data.</text>
</comment>
<organism evidence="16 17">
    <name type="scientific">Candidatus Phocaeicola excrementipullorum</name>
    <dbReference type="NCBI Taxonomy" id="2838731"/>
    <lineage>
        <taxon>Bacteria</taxon>
        <taxon>Pseudomonadati</taxon>
        <taxon>Bacteroidota</taxon>
        <taxon>Bacteroidia</taxon>
        <taxon>Bacteroidales</taxon>
        <taxon>Bacteroidaceae</taxon>
        <taxon>Phocaeicola</taxon>
    </lineage>
</organism>
<evidence type="ECO:0000256" key="1">
    <source>
        <dbReference type="ARBA" id="ARBA00005594"/>
    </source>
</evidence>
<dbReference type="InterPro" id="IPR049437">
    <property type="entry name" value="tRNA-synt_1c_C2"/>
</dbReference>
<dbReference type="Pfam" id="PF20974">
    <property type="entry name" value="tRNA-synt_1c_C2"/>
    <property type="match status" value="1"/>
</dbReference>
<sequence length="579" mass="67265">MTEINATENSEKKSLNFIEQIVEKDLQEGKNGGKVQTRFPPEPNGYLHIGHAKAICLDFGIAQKYGGVCNLRFDDTNPTKEDMEYVEAIKEDIQWLGFQWGHEYYASDYFQQLWDFAIRLIKEGKAYVDEQTSEEIAAQKGTPTQPGTESPYRNRPIEESLELFQKMNSGEIEEGKMVLRAKIDMANPNMHFRDPIIYRVVKTPHHRTGDKWKAYPMYDFAHGQSDYFEGVTHSLCTLEFVVHRPLYDLFVDWVKEGKDLDDNRPHQYEFNKLNLNYTLMSKRNLLILVKEGLVDGWDDPRMPTICGFRRRGYSPESIRNFVNKIGYTTYDALNDFALLESAVREDLNARATRVSAVINPVKLVLTNYPEDKVEAMEAVNNPEDPDSPTHTIEFSRELWIEREDFMEVAPKKYFRMTPGQEVRLKNAYIVKCTGCKKDENGNITEVYAEYDPNTKSGMPEANRKVKGTLHWVSCRHCLKAEVRLYDRLWKVENPRDEMAAIREAKNCSPLEAMKEMINPESLKVLTECYVEKYLADVKPLDYLQFQRIGYFTADKDSTPERLIFNRTVSLKDTWSKLNK</sequence>
<keyword evidence="4 11" id="KW-0436">Ligase</keyword>
<feature type="domain" description="Glutamyl/glutaminyl-tRNA synthetase class Ib anti-codon binding" evidence="14">
    <location>
        <begin position="351"/>
        <end position="451"/>
    </location>
</feature>
<dbReference type="InterPro" id="IPR014729">
    <property type="entry name" value="Rossmann-like_a/b/a_fold"/>
</dbReference>
<evidence type="ECO:0000313" key="17">
    <source>
        <dbReference type="Proteomes" id="UP000784286"/>
    </source>
</evidence>
<dbReference type="GO" id="GO:0005829">
    <property type="term" value="C:cytosol"/>
    <property type="evidence" value="ECO:0007669"/>
    <property type="project" value="TreeGrafter"/>
</dbReference>
<keyword evidence="3" id="KW-0963">Cytoplasm</keyword>